<proteinExistence type="predicted"/>
<comment type="caution">
    <text evidence="1">The sequence shown here is derived from an EMBL/GenBank/DDBJ whole genome shotgun (WGS) entry which is preliminary data.</text>
</comment>
<protein>
    <submittedName>
        <fullName evidence="1">Uncharacterized protein</fullName>
    </submittedName>
</protein>
<gene>
    <name evidence="1" type="ORF">Gogos_017271</name>
</gene>
<feature type="non-terminal residue" evidence="1">
    <location>
        <position position="1"/>
    </location>
</feature>
<dbReference type="OrthoDB" id="10375960at2759"/>
<evidence type="ECO:0000313" key="1">
    <source>
        <dbReference type="EMBL" id="MBA0733236.1"/>
    </source>
</evidence>
<reference evidence="1 2" key="1">
    <citation type="journal article" date="2019" name="Genome Biol. Evol.">
        <title>Insights into the evolution of the New World diploid cottons (Gossypium, subgenus Houzingenia) based on genome sequencing.</title>
        <authorList>
            <person name="Grover C.E."/>
            <person name="Arick M.A. 2nd"/>
            <person name="Thrash A."/>
            <person name="Conover J.L."/>
            <person name="Sanders W.S."/>
            <person name="Peterson D.G."/>
            <person name="Frelichowski J.E."/>
            <person name="Scheffler J.A."/>
            <person name="Scheffler B.E."/>
            <person name="Wendel J.F."/>
        </authorList>
    </citation>
    <scope>NUCLEOTIDE SEQUENCE [LARGE SCALE GENOMIC DNA]</scope>
    <source>
        <strain evidence="1">5</strain>
        <tissue evidence="1">Leaf</tissue>
    </source>
</reference>
<keyword evidence="2" id="KW-1185">Reference proteome</keyword>
<dbReference type="AlphaFoldDB" id="A0A7J9BAC0"/>
<accession>A0A7J9BAC0</accession>
<dbReference type="Proteomes" id="UP000593579">
    <property type="component" value="Unassembled WGS sequence"/>
</dbReference>
<evidence type="ECO:0000313" key="2">
    <source>
        <dbReference type="Proteomes" id="UP000593579"/>
    </source>
</evidence>
<sequence length="72" mass="7764">EVESDNALLVELLLSGGGASSSLVKLQLLLNGVDDHMTKCADTSSSLIRLFRSPPASIMNLLGRDRNIFIYS</sequence>
<name>A0A7J9BAC0_GOSGO</name>
<organism evidence="1 2">
    <name type="scientific">Gossypium gossypioides</name>
    <name type="common">Mexican cotton</name>
    <name type="synonym">Selera gossypioides</name>
    <dbReference type="NCBI Taxonomy" id="34282"/>
    <lineage>
        <taxon>Eukaryota</taxon>
        <taxon>Viridiplantae</taxon>
        <taxon>Streptophyta</taxon>
        <taxon>Embryophyta</taxon>
        <taxon>Tracheophyta</taxon>
        <taxon>Spermatophyta</taxon>
        <taxon>Magnoliopsida</taxon>
        <taxon>eudicotyledons</taxon>
        <taxon>Gunneridae</taxon>
        <taxon>Pentapetalae</taxon>
        <taxon>rosids</taxon>
        <taxon>malvids</taxon>
        <taxon>Malvales</taxon>
        <taxon>Malvaceae</taxon>
        <taxon>Malvoideae</taxon>
        <taxon>Gossypium</taxon>
    </lineage>
</organism>
<dbReference type="EMBL" id="JABEZY010000001">
    <property type="protein sequence ID" value="MBA0733236.1"/>
    <property type="molecule type" value="Genomic_DNA"/>
</dbReference>